<comment type="caution">
    <text evidence="1">The sequence shown here is derived from an EMBL/GenBank/DDBJ whole genome shotgun (WGS) entry which is preliminary data.</text>
</comment>
<name>A0A0F9FRH4_9ZZZZ</name>
<proteinExistence type="predicted"/>
<dbReference type="AlphaFoldDB" id="A0A0F9FRH4"/>
<organism evidence="1">
    <name type="scientific">marine sediment metagenome</name>
    <dbReference type="NCBI Taxonomy" id="412755"/>
    <lineage>
        <taxon>unclassified sequences</taxon>
        <taxon>metagenomes</taxon>
        <taxon>ecological metagenomes</taxon>
    </lineage>
</organism>
<gene>
    <name evidence="1" type="ORF">LCGC14_2273070</name>
</gene>
<evidence type="ECO:0000313" key="1">
    <source>
        <dbReference type="EMBL" id="KKL53677.1"/>
    </source>
</evidence>
<accession>A0A0F9FRH4</accession>
<sequence length="106" mass="12104">MVHGFLLSNEQAGHLLEGEYNPRCIPPWDLSDPKDRKDFVRKIAEARKLTPLNPLGWLLNDDDYAPIQNLVSGKDVMKLVENSEKKAWQESQKLQAEAMAKWGTND</sequence>
<dbReference type="EMBL" id="LAZR01031464">
    <property type="protein sequence ID" value="KKL53677.1"/>
    <property type="molecule type" value="Genomic_DNA"/>
</dbReference>
<reference evidence="1" key="1">
    <citation type="journal article" date="2015" name="Nature">
        <title>Complex archaea that bridge the gap between prokaryotes and eukaryotes.</title>
        <authorList>
            <person name="Spang A."/>
            <person name="Saw J.H."/>
            <person name="Jorgensen S.L."/>
            <person name="Zaremba-Niedzwiedzka K."/>
            <person name="Martijn J."/>
            <person name="Lind A.E."/>
            <person name="van Eijk R."/>
            <person name="Schleper C."/>
            <person name="Guy L."/>
            <person name="Ettema T.J."/>
        </authorList>
    </citation>
    <scope>NUCLEOTIDE SEQUENCE</scope>
</reference>
<feature type="non-terminal residue" evidence="1">
    <location>
        <position position="106"/>
    </location>
</feature>
<protein>
    <submittedName>
        <fullName evidence="1">Uncharacterized protein</fullName>
    </submittedName>
</protein>